<keyword evidence="2" id="KW-1185">Reference proteome</keyword>
<name>A0ACC0KSH3_CHOFU</name>
<gene>
    <name evidence="1" type="ORF">MSG28_013212</name>
</gene>
<dbReference type="EMBL" id="CM046123">
    <property type="protein sequence ID" value="KAI8439417.1"/>
    <property type="molecule type" value="Genomic_DNA"/>
</dbReference>
<sequence length="304" mass="33949">MSNPDHSSGHRVSRSDPWRSSVHYFSVSVNETESSTIESPPTLVTGTVQSVQEGSRFLYKPELYLIAKKELSQESSADGIDHNFLHMHVHEIQQNGKVVRTAVTLNKRRLAASSTRNPEKIYIPDLPLSVPESSAADTDNSMYGYACGTCAAIFRSEKEFDVHKVTHQMDEEKPIIDTEQSKLNKNSILVLADPYHKGKTYCCMQCNAKFQRLNNCQRHVKSHILPTEAGIKQAFKYLSTVSTNAATACAFILLKFPPTACCFTAFIESKAPEFQLFTSSKSVLQIFDSNLSPLKCDMSISLKK</sequence>
<organism evidence="1 2">
    <name type="scientific">Choristoneura fumiferana</name>
    <name type="common">Spruce budworm moth</name>
    <name type="synonym">Archips fumiferana</name>
    <dbReference type="NCBI Taxonomy" id="7141"/>
    <lineage>
        <taxon>Eukaryota</taxon>
        <taxon>Metazoa</taxon>
        <taxon>Ecdysozoa</taxon>
        <taxon>Arthropoda</taxon>
        <taxon>Hexapoda</taxon>
        <taxon>Insecta</taxon>
        <taxon>Pterygota</taxon>
        <taxon>Neoptera</taxon>
        <taxon>Endopterygota</taxon>
        <taxon>Lepidoptera</taxon>
        <taxon>Glossata</taxon>
        <taxon>Ditrysia</taxon>
        <taxon>Tortricoidea</taxon>
        <taxon>Tortricidae</taxon>
        <taxon>Tortricinae</taxon>
        <taxon>Choristoneura</taxon>
    </lineage>
</organism>
<protein>
    <submittedName>
        <fullName evidence="1">Uncharacterized protein</fullName>
    </submittedName>
</protein>
<reference evidence="1 2" key="1">
    <citation type="journal article" date="2022" name="Genome Biol. Evol.">
        <title>The Spruce Budworm Genome: Reconstructing the Evolutionary History of Antifreeze Proteins.</title>
        <authorList>
            <person name="Beliveau C."/>
            <person name="Gagne P."/>
            <person name="Picq S."/>
            <person name="Vernygora O."/>
            <person name="Keeling C.I."/>
            <person name="Pinkney K."/>
            <person name="Doucet D."/>
            <person name="Wen F."/>
            <person name="Johnston J.S."/>
            <person name="Maaroufi H."/>
            <person name="Boyle B."/>
            <person name="Laroche J."/>
            <person name="Dewar K."/>
            <person name="Juretic N."/>
            <person name="Blackburn G."/>
            <person name="Nisole A."/>
            <person name="Brunet B."/>
            <person name="Brandao M."/>
            <person name="Lumley L."/>
            <person name="Duan J."/>
            <person name="Quan G."/>
            <person name="Lucarotti C.J."/>
            <person name="Roe A.D."/>
            <person name="Sperling F.A.H."/>
            <person name="Levesque R.C."/>
            <person name="Cusson M."/>
        </authorList>
    </citation>
    <scope>NUCLEOTIDE SEQUENCE [LARGE SCALE GENOMIC DNA]</scope>
    <source>
        <strain evidence="1">Glfc:IPQL:Cfum</strain>
    </source>
</reference>
<evidence type="ECO:0000313" key="1">
    <source>
        <dbReference type="EMBL" id="KAI8439417.1"/>
    </source>
</evidence>
<accession>A0ACC0KSH3</accession>
<comment type="caution">
    <text evidence="1">The sequence shown here is derived from an EMBL/GenBank/DDBJ whole genome shotgun (WGS) entry which is preliminary data.</text>
</comment>
<dbReference type="Proteomes" id="UP001064048">
    <property type="component" value="Chromosome 23"/>
</dbReference>
<evidence type="ECO:0000313" key="2">
    <source>
        <dbReference type="Proteomes" id="UP001064048"/>
    </source>
</evidence>
<proteinExistence type="predicted"/>